<organism evidence="3 4">
    <name type="scientific">Stylonychia lemnae</name>
    <name type="common">Ciliate</name>
    <dbReference type="NCBI Taxonomy" id="5949"/>
    <lineage>
        <taxon>Eukaryota</taxon>
        <taxon>Sar</taxon>
        <taxon>Alveolata</taxon>
        <taxon>Ciliophora</taxon>
        <taxon>Intramacronucleata</taxon>
        <taxon>Spirotrichea</taxon>
        <taxon>Stichotrichia</taxon>
        <taxon>Sporadotrichida</taxon>
        <taxon>Oxytrichidae</taxon>
        <taxon>Stylonychinae</taxon>
        <taxon>Stylonychia</taxon>
    </lineage>
</organism>
<feature type="region of interest" description="Disordered" evidence="1">
    <location>
        <begin position="146"/>
        <end position="175"/>
    </location>
</feature>
<sequence length="175" mass="20286">MIVTIHYLFINSLLFGVQNISDIIQTMVYVFLVIRLNEISNKNKLHILVTILVANAILQSFCLTLKEYFDIDFGPLCKAHVDCTSDEIRNNTFVQEVLYTILFIFINGPLKIFLEIKEGKTSLKKMVEDYEDERNLLHEKLGFKRPDLLPTQSNNANTMSKRNVSNKDNDINELR</sequence>
<protein>
    <submittedName>
        <fullName evidence="3">Uncharacterized protein</fullName>
    </submittedName>
</protein>
<reference evidence="3 4" key="1">
    <citation type="submission" date="2014-06" db="EMBL/GenBank/DDBJ databases">
        <authorList>
            <person name="Swart Estienne"/>
        </authorList>
    </citation>
    <scope>NUCLEOTIDE SEQUENCE [LARGE SCALE GENOMIC DNA]</scope>
    <source>
        <strain evidence="3 4">130c</strain>
    </source>
</reference>
<keyword evidence="2" id="KW-1133">Transmembrane helix</keyword>
<gene>
    <name evidence="3" type="primary">Contig6376.g6828</name>
    <name evidence="3" type="ORF">STYLEM_920</name>
</gene>
<keyword evidence="4" id="KW-1185">Reference proteome</keyword>
<evidence type="ECO:0000313" key="3">
    <source>
        <dbReference type="EMBL" id="CDW71969.1"/>
    </source>
</evidence>
<dbReference type="EMBL" id="CCKQ01000868">
    <property type="protein sequence ID" value="CDW71969.1"/>
    <property type="molecule type" value="Genomic_DNA"/>
</dbReference>
<evidence type="ECO:0000313" key="4">
    <source>
        <dbReference type="Proteomes" id="UP000039865"/>
    </source>
</evidence>
<dbReference type="InParanoid" id="A0A077ZR90"/>
<name>A0A077ZR90_STYLE</name>
<keyword evidence="2" id="KW-0812">Transmembrane</keyword>
<proteinExistence type="predicted"/>
<feature type="transmembrane region" description="Helical" evidence="2">
    <location>
        <begin position="97"/>
        <end position="116"/>
    </location>
</feature>
<keyword evidence="2" id="KW-0472">Membrane</keyword>
<evidence type="ECO:0000256" key="2">
    <source>
        <dbReference type="SAM" id="Phobius"/>
    </source>
</evidence>
<feature type="compositionally biased region" description="Polar residues" evidence="1">
    <location>
        <begin position="150"/>
        <end position="163"/>
    </location>
</feature>
<dbReference type="AlphaFoldDB" id="A0A077ZR90"/>
<feature type="transmembrane region" description="Helical" evidence="2">
    <location>
        <begin position="45"/>
        <end position="66"/>
    </location>
</feature>
<evidence type="ECO:0000256" key="1">
    <source>
        <dbReference type="SAM" id="MobiDB-lite"/>
    </source>
</evidence>
<accession>A0A077ZR90</accession>
<dbReference type="Proteomes" id="UP000039865">
    <property type="component" value="Unassembled WGS sequence"/>
</dbReference>
<feature type="compositionally biased region" description="Basic and acidic residues" evidence="1">
    <location>
        <begin position="165"/>
        <end position="175"/>
    </location>
</feature>
<feature type="transmembrane region" description="Helical" evidence="2">
    <location>
        <begin position="6"/>
        <end position="33"/>
    </location>
</feature>